<gene>
    <name evidence="1" type="ORF">ACFQGD_29380</name>
</gene>
<accession>A0ABW2C7G1</accession>
<reference evidence="2" key="1">
    <citation type="journal article" date="2019" name="Int. J. Syst. Evol. Microbiol.">
        <title>The Global Catalogue of Microorganisms (GCM) 10K type strain sequencing project: providing services to taxonomists for standard genome sequencing and annotation.</title>
        <authorList>
            <consortium name="The Broad Institute Genomics Platform"/>
            <consortium name="The Broad Institute Genome Sequencing Center for Infectious Disease"/>
            <person name="Wu L."/>
            <person name="Ma J."/>
        </authorList>
    </citation>
    <scope>NUCLEOTIDE SEQUENCE [LARGE SCALE GENOMIC DNA]</scope>
    <source>
        <strain evidence="2">KCTC 32255</strain>
    </source>
</reference>
<keyword evidence="2" id="KW-1185">Reference proteome</keyword>
<dbReference type="Proteomes" id="UP001596337">
    <property type="component" value="Unassembled WGS sequence"/>
</dbReference>
<dbReference type="RefSeq" id="WP_390183591.1">
    <property type="nucleotide sequence ID" value="NZ_JBHMBO010000023.1"/>
</dbReference>
<name>A0ABW2C7G1_9PSEU</name>
<proteinExistence type="predicted"/>
<dbReference type="Gene3D" id="3.40.50.1820">
    <property type="entry name" value="alpha/beta hydrolase"/>
    <property type="match status" value="1"/>
</dbReference>
<sequence length="167" mass="18116">MAADHLRERYRAPSLLIGHSLGGAAVLATASEIREACAVVSIAAPSDPAHVTHLFAESMAEIEAHGQAEVNVGGRPFIIGKEFLDDLREQEQRDRIAQLGLPLLLLHSPQDAIVGIDNAADIYTAARHPKSFISLDGADHLLTHPRHAERVAQLITAWVDPYLADRD</sequence>
<organism evidence="1 2">
    <name type="scientific">Haloechinothrix salitolerans</name>
    <dbReference type="NCBI Taxonomy" id="926830"/>
    <lineage>
        <taxon>Bacteria</taxon>
        <taxon>Bacillati</taxon>
        <taxon>Actinomycetota</taxon>
        <taxon>Actinomycetes</taxon>
        <taxon>Pseudonocardiales</taxon>
        <taxon>Pseudonocardiaceae</taxon>
        <taxon>Haloechinothrix</taxon>
    </lineage>
</organism>
<protein>
    <recommendedName>
        <fullName evidence="3">Serine aminopeptidase, S33</fullName>
    </recommendedName>
</protein>
<evidence type="ECO:0000313" key="1">
    <source>
        <dbReference type="EMBL" id="MFC6871242.1"/>
    </source>
</evidence>
<comment type="caution">
    <text evidence="1">The sequence shown here is derived from an EMBL/GenBank/DDBJ whole genome shotgun (WGS) entry which is preliminary data.</text>
</comment>
<dbReference type="SUPFAM" id="SSF53474">
    <property type="entry name" value="alpha/beta-Hydrolases"/>
    <property type="match status" value="1"/>
</dbReference>
<evidence type="ECO:0008006" key="3">
    <source>
        <dbReference type="Google" id="ProtNLM"/>
    </source>
</evidence>
<evidence type="ECO:0000313" key="2">
    <source>
        <dbReference type="Proteomes" id="UP001596337"/>
    </source>
</evidence>
<dbReference type="InterPro" id="IPR029058">
    <property type="entry name" value="AB_hydrolase_fold"/>
</dbReference>
<dbReference type="EMBL" id="JBHSXX010000001">
    <property type="protein sequence ID" value="MFC6871242.1"/>
    <property type="molecule type" value="Genomic_DNA"/>
</dbReference>